<keyword evidence="3" id="KW-1185">Reference proteome</keyword>
<dbReference type="EMBL" id="VDMD01000021">
    <property type="protein sequence ID" value="TRM60493.1"/>
    <property type="molecule type" value="Genomic_DNA"/>
</dbReference>
<organism evidence="2 3">
    <name type="scientific">Schizophyllum amplum</name>
    <dbReference type="NCBI Taxonomy" id="97359"/>
    <lineage>
        <taxon>Eukaryota</taxon>
        <taxon>Fungi</taxon>
        <taxon>Dikarya</taxon>
        <taxon>Basidiomycota</taxon>
        <taxon>Agaricomycotina</taxon>
        <taxon>Agaricomycetes</taxon>
        <taxon>Agaricomycetidae</taxon>
        <taxon>Agaricales</taxon>
        <taxon>Schizophyllaceae</taxon>
        <taxon>Schizophyllum</taxon>
    </lineage>
</organism>
<reference evidence="2 3" key="1">
    <citation type="journal article" date="2019" name="New Phytol.">
        <title>Comparative genomics reveals unique wood-decay strategies and fruiting body development in the Schizophyllaceae.</title>
        <authorList>
            <person name="Almasi E."/>
            <person name="Sahu N."/>
            <person name="Krizsan K."/>
            <person name="Balint B."/>
            <person name="Kovacs G.M."/>
            <person name="Kiss B."/>
            <person name="Cseklye J."/>
            <person name="Drula E."/>
            <person name="Henrissat B."/>
            <person name="Nagy I."/>
            <person name="Chovatia M."/>
            <person name="Adam C."/>
            <person name="LaButti K."/>
            <person name="Lipzen A."/>
            <person name="Riley R."/>
            <person name="Grigoriev I.V."/>
            <person name="Nagy L.G."/>
        </authorList>
    </citation>
    <scope>NUCLEOTIDE SEQUENCE [LARGE SCALE GENOMIC DNA]</scope>
    <source>
        <strain evidence="2 3">NL-1724</strain>
    </source>
</reference>
<evidence type="ECO:0008006" key="4">
    <source>
        <dbReference type="Google" id="ProtNLM"/>
    </source>
</evidence>
<feature type="signal peptide" evidence="1">
    <location>
        <begin position="1"/>
        <end position="32"/>
    </location>
</feature>
<feature type="chain" id="PRO_5022184204" description="Ser-Thr-rich glycosyl-phosphatidyl-inositol-anchored membrane family-domain-containing protein" evidence="1">
    <location>
        <begin position="33"/>
        <end position="149"/>
    </location>
</feature>
<accession>A0A550C6R6</accession>
<sequence length="149" mass="16334">MPSSTLSPSICCHRLFMIAPLLLISLLPFCSAMCLPCKQPHLSPRDVFVPPIESPTEGDIWLIASEQTVTWSIDDIPEHVTNPTGKLVLGKLNGDQEHLYTDIALAEGFPITDKNVTIIVPKVDPADNYIVVLFGDSGNRSPPFTITHE</sequence>
<gene>
    <name evidence="2" type="ORF">BD626DRAFT_632301</name>
</gene>
<evidence type="ECO:0000256" key="1">
    <source>
        <dbReference type="SAM" id="SignalP"/>
    </source>
</evidence>
<evidence type="ECO:0000313" key="3">
    <source>
        <dbReference type="Proteomes" id="UP000320762"/>
    </source>
</evidence>
<proteinExistence type="predicted"/>
<comment type="caution">
    <text evidence="2">The sequence shown here is derived from an EMBL/GenBank/DDBJ whole genome shotgun (WGS) entry which is preliminary data.</text>
</comment>
<protein>
    <recommendedName>
        <fullName evidence="4">Ser-Thr-rich glycosyl-phosphatidyl-inositol-anchored membrane family-domain-containing protein</fullName>
    </recommendedName>
</protein>
<dbReference type="AlphaFoldDB" id="A0A550C6R6"/>
<dbReference type="OrthoDB" id="2317741at2759"/>
<evidence type="ECO:0000313" key="2">
    <source>
        <dbReference type="EMBL" id="TRM60493.1"/>
    </source>
</evidence>
<name>A0A550C6R6_9AGAR</name>
<keyword evidence="1" id="KW-0732">Signal</keyword>
<dbReference type="Proteomes" id="UP000320762">
    <property type="component" value="Unassembled WGS sequence"/>
</dbReference>